<feature type="compositionally biased region" description="Basic residues" evidence="1">
    <location>
        <begin position="107"/>
        <end position="117"/>
    </location>
</feature>
<dbReference type="WBParaSite" id="TREG1_123720.1">
    <property type="protein sequence ID" value="TREG1_123720.1"/>
    <property type="gene ID" value="TREG1_123720"/>
</dbReference>
<feature type="compositionally biased region" description="Polar residues" evidence="1">
    <location>
        <begin position="372"/>
        <end position="388"/>
    </location>
</feature>
<name>A0AA85J4S7_TRIRE</name>
<feature type="compositionally biased region" description="Polar residues" evidence="1">
    <location>
        <begin position="665"/>
        <end position="684"/>
    </location>
</feature>
<feature type="compositionally biased region" description="Polar residues" evidence="1">
    <location>
        <begin position="398"/>
        <end position="420"/>
    </location>
</feature>
<keyword evidence="2" id="KW-1185">Reference proteome</keyword>
<feature type="compositionally biased region" description="Basic residues" evidence="1">
    <location>
        <begin position="131"/>
        <end position="147"/>
    </location>
</feature>
<sequence>MADQSKHNRDYIPRMIRSTGGGLPEVSSPFNKSSHDNSGQSNTANSLVNNNNTVTVSSSTCMTNSSTSAMGGGGNQSPTISSPMISHSHTRSNTSFECACRDSAPPPHHHHHHRSHHYNTSGVHFSYNNSQHHHHHIQHHQHHHHNAHKESYVSHSISGNNVNASSVSNPGGGGQQHSSSHYSTHQHHHHQHNASPQQHNNKHTSSSYYGKMKPTISKHLQEFMLNQWEQYRERLLQSNTDDNKLCSSTPPPTTATTTIVTTIATTLTSAGGSNSASINKFTFSDVNTNNNYSNLSNDIISSKTTSSSHITSNSSSSSASSTIESNTSRKVNDSPVIASSNDTTYTSMNSSSSSCCSVAGNNSSGYSRRKQNNGYGISQIGKSMSSGSMAWKRGQISGRKNSSPGNFNTRGPGNYPNSRNSVPTVTVSINPLPSVTCIQASTTTTVSPVTTESINPIAVTNQHNANSINACDTKTSSSTPVPTSITTNTMATTTTTVVSVKSSTSDDCCSLQQTTTPVMCSSGDSATTTEIVNHNSSVSNNSVRTIKLHESKSENTDGVCDGTINPDYVDGDGDHTTTDGQCCLTSSLQVKDVINMNSCTTDEHISNCPQLTSEYLQSRESLTISEERNSEAITSQDDCTTPHSVNGGKTEEGECYWTPDPPASPENSTAPLHGGNYSSSYHSTNNLSPSPQLSVSLPNSEDLQRTVYHPPLEIQLEPTSLPDIYRCNKLTDPLLICSSTSSRLESLNDVD</sequence>
<feature type="compositionally biased region" description="Polar residues" evidence="1">
    <location>
        <begin position="28"/>
        <end position="40"/>
    </location>
</feature>
<feature type="region of interest" description="Disordered" evidence="1">
    <location>
        <begin position="304"/>
        <end position="420"/>
    </location>
</feature>
<feature type="compositionally biased region" description="Low complexity" evidence="1">
    <location>
        <begin position="685"/>
        <end position="698"/>
    </location>
</feature>
<feature type="region of interest" description="Disordered" evidence="1">
    <location>
        <begin position="622"/>
        <end position="698"/>
    </location>
</feature>
<evidence type="ECO:0000313" key="2">
    <source>
        <dbReference type="Proteomes" id="UP000050795"/>
    </source>
</evidence>
<feature type="compositionally biased region" description="Low complexity" evidence="1">
    <location>
        <begin position="41"/>
        <end position="51"/>
    </location>
</feature>
<feature type="compositionally biased region" description="Polar residues" evidence="1">
    <location>
        <begin position="118"/>
        <end position="130"/>
    </location>
</feature>
<evidence type="ECO:0000313" key="3">
    <source>
        <dbReference type="WBParaSite" id="TREG1_123720.1"/>
    </source>
</evidence>
<dbReference type="AlphaFoldDB" id="A0AA85J4S7"/>
<evidence type="ECO:0000256" key="1">
    <source>
        <dbReference type="SAM" id="MobiDB-lite"/>
    </source>
</evidence>
<accession>A0AA85J4S7</accession>
<organism evidence="2 3">
    <name type="scientific">Trichobilharzia regenti</name>
    <name type="common">Nasal bird schistosome</name>
    <dbReference type="NCBI Taxonomy" id="157069"/>
    <lineage>
        <taxon>Eukaryota</taxon>
        <taxon>Metazoa</taxon>
        <taxon>Spiralia</taxon>
        <taxon>Lophotrochozoa</taxon>
        <taxon>Platyhelminthes</taxon>
        <taxon>Trematoda</taxon>
        <taxon>Digenea</taxon>
        <taxon>Strigeidida</taxon>
        <taxon>Schistosomatoidea</taxon>
        <taxon>Schistosomatidae</taxon>
        <taxon>Trichobilharzia</taxon>
    </lineage>
</organism>
<proteinExistence type="predicted"/>
<feature type="compositionally biased region" description="Polar residues" evidence="1">
    <location>
        <begin position="631"/>
        <end position="644"/>
    </location>
</feature>
<reference evidence="2" key="1">
    <citation type="submission" date="2022-06" db="EMBL/GenBank/DDBJ databases">
        <authorList>
            <person name="Berger JAMES D."/>
            <person name="Berger JAMES D."/>
        </authorList>
    </citation>
    <scope>NUCLEOTIDE SEQUENCE [LARGE SCALE GENOMIC DNA]</scope>
</reference>
<feature type="compositionally biased region" description="Low complexity" evidence="1">
    <location>
        <begin position="339"/>
        <end position="364"/>
    </location>
</feature>
<feature type="region of interest" description="Disordered" evidence="1">
    <location>
        <begin position="99"/>
        <end position="210"/>
    </location>
</feature>
<protein>
    <submittedName>
        <fullName evidence="3">Uncharacterized protein</fullName>
    </submittedName>
</protein>
<feature type="compositionally biased region" description="Low complexity" evidence="1">
    <location>
        <begin position="156"/>
        <end position="169"/>
    </location>
</feature>
<feature type="region of interest" description="Disordered" evidence="1">
    <location>
        <begin position="1"/>
        <end position="51"/>
    </location>
</feature>
<feature type="compositionally biased region" description="Basic and acidic residues" evidence="1">
    <location>
        <begin position="1"/>
        <end position="12"/>
    </location>
</feature>
<feature type="compositionally biased region" description="Low complexity" evidence="1">
    <location>
        <begin position="304"/>
        <end position="328"/>
    </location>
</feature>
<dbReference type="Proteomes" id="UP000050795">
    <property type="component" value="Unassembled WGS sequence"/>
</dbReference>
<reference evidence="3" key="2">
    <citation type="submission" date="2023-11" db="UniProtKB">
        <authorList>
            <consortium name="WormBaseParasite"/>
        </authorList>
    </citation>
    <scope>IDENTIFICATION</scope>
</reference>